<evidence type="ECO:0000259" key="13">
    <source>
        <dbReference type="PROSITE" id="PS50059"/>
    </source>
</evidence>
<comment type="function">
    <text evidence="9">Involved in protein export. Acts as a chaperone by maintaining the newly synthesized protein in an open conformation. Functions as a peptidyl-prolyl cis-trans isomerase.</text>
</comment>
<dbReference type="SUPFAM" id="SSF109998">
    <property type="entry name" value="Triger factor/SurA peptide-binding domain-like"/>
    <property type="match status" value="1"/>
</dbReference>
<evidence type="ECO:0000256" key="5">
    <source>
        <dbReference type="ARBA" id="ARBA00023110"/>
    </source>
</evidence>
<dbReference type="InterPro" id="IPR008880">
    <property type="entry name" value="Trigger_fac_C"/>
</dbReference>
<dbReference type="Pfam" id="PF00254">
    <property type="entry name" value="FKBP_C"/>
    <property type="match status" value="1"/>
</dbReference>
<dbReference type="Pfam" id="PF05697">
    <property type="entry name" value="Trigger_N"/>
    <property type="match status" value="1"/>
</dbReference>
<evidence type="ECO:0000256" key="2">
    <source>
        <dbReference type="ARBA" id="ARBA00005464"/>
    </source>
</evidence>
<dbReference type="NCBIfam" id="TIGR00115">
    <property type="entry name" value="tig"/>
    <property type="match status" value="1"/>
</dbReference>
<dbReference type="GO" id="GO:0015031">
    <property type="term" value="P:protein transport"/>
    <property type="evidence" value="ECO:0007669"/>
    <property type="project" value="UniProtKB-UniRule"/>
</dbReference>
<dbReference type="Gene3D" id="1.10.3120.10">
    <property type="entry name" value="Trigger factor, C-terminal domain"/>
    <property type="match status" value="1"/>
</dbReference>
<evidence type="ECO:0000313" key="14">
    <source>
        <dbReference type="EMBL" id="MSU06580.1"/>
    </source>
</evidence>
<dbReference type="GO" id="GO:0051083">
    <property type="term" value="P:'de novo' cotranslational protein folding"/>
    <property type="evidence" value="ECO:0007669"/>
    <property type="project" value="TreeGrafter"/>
</dbReference>
<dbReference type="InterPro" id="IPR005215">
    <property type="entry name" value="Trig_fac"/>
</dbReference>
<dbReference type="GO" id="GO:0043335">
    <property type="term" value="P:protein unfolding"/>
    <property type="evidence" value="ECO:0007669"/>
    <property type="project" value="TreeGrafter"/>
</dbReference>
<comment type="caution">
    <text evidence="14">The sequence shown here is derived from an EMBL/GenBank/DDBJ whole genome shotgun (WGS) entry which is preliminary data.</text>
</comment>
<protein>
    <recommendedName>
        <fullName evidence="4 9">Trigger factor</fullName>
        <shortName evidence="9">TF</shortName>
        <ecNumber evidence="3 9">5.2.1.8</ecNumber>
    </recommendedName>
    <alternativeName>
        <fullName evidence="8 9">PPIase</fullName>
    </alternativeName>
</protein>
<dbReference type="Gene3D" id="3.10.50.40">
    <property type="match status" value="1"/>
</dbReference>
<evidence type="ECO:0000256" key="11">
    <source>
        <dbReference type="RuleBase" id="RU003914"/>
    </source>
</evidence>
<name>A0A7X2PDY9_9SPIO</name>
<dbReference type="InterPro" id="IPR037041">
    <property type="entry name" value="Trigger_fac_C_sf"/>
</dbReference>
<keyword evidence="12" id="KW-0175">Coiled coil</keyword>
<dbReference type="GO" id="GO:0005737">
    <property type="term" value="C:cytoplasm"/>
    <property type="evidence" value="ECO:0007669"/>
    <property type="project" value="UniProtKB-SubCell"/>
</dbReference>
<evidence type="ECO:0000256" key="12">
    <source>
        <dbReference type="SAM" id="Coils"/>
    </source>
</evidence>
<keyword evidence="9 11" id="KW-0131">Cell cycle</keyword>
<dbReference type="RefSeq" id="WP_154425552.1">
    <property type="nucleotide sequence ID" value="NZ_VUNN01000013.1"/>
</dbReference>
<comment type="domain">
    <text evidence="9">Consists of 3 domains; the N-terminus binds the ribosome, the middle domain has PPIase activity, while the C-terminus has intrinsic chaperone activity on its own.</text>
</comment>
<keyword evidence="15" id="KW-1185">Reference proteome</keyword>
<comment type="subcellular location">
    <subcellularLocation>
        <location evidence="9">Cytoplasm</location>
    </subcellularLocation>
    <text evidence="9">About half TF is bound to the ribosome near the polypeptide exit tunnel while the other half is free in the cytoplasm.</text>
</comment>
<keyword evidence="9" id="KW-0963">Cytoplasm</keyword>
<dbReference type="SUPFAM" id="SSF102735">
    <property type="entry name" value="Trigger factor ribosome-binding domain"/>
    <property type="match status" value="1"/>
</dbReference>
<evidence type="ECO:0000256" key="9">
    <source>
        <dbReference type="HAMAP-Rule" id="MF_00303"/>
    </source>
</evidence>
<dbReference type="InterPro" id="IPR001179">
    <property type="entry name" value="PPIase_FKBP_dom"/>
</dbReference>
<dbReference type="SUPFAM" id="SSF54534">
    <property type="entry name" value="FKBP-like"/>
    <property type="match status" value="1"/>
</dbReference>
<keyword evidence="9 11" id="KW-0132">Cell division</keyword>
<dbReference type="Gene3D" id="3.30.70.1050">
    <property type="entry name" value="Trigger factor ribosome-binding domain"/>
    <property type="match status" value="1"/>
</dbReference>
<dbReference type="GO" id="GO:0043022">
    <property type="term" value="F:ribosome binding"/>
    <property type="evidence" value="ECO:0007669"/>
    <property type="project" value="TreeGrafter"/>
</dbReference>
<dbReference type="GO" id="GO:0044183">
    <property type="term" value="F:protein folding chaperone"/>
    <property type="evidence" value="ECO:0007669"/>
    <property type="project" value="TreeGrafter"/>
</dbReference>
<dbReference type="PROSITE" id="PS50059">
    <property type="entry name" value="FKBP_PPIASE"/>
    <property type="match status" value="1"/>
</dbReference>
<dbReference type="PANTHER" id="PTHR30560">
    <property type="entry name" value="TRIGGER FACTOR CHAPERONE AND PEPTIDYL-PROLYL CIS/TRANS ISOMERASE"/>
    <property type="match status" value="1"/>
</dbReference>
<dbReference type="InterPro" id="IPR027304">
    <property type="entry name" value="Trigger_fact/SurA_dom_sf"/>
</dbReference>
<dbReference type="InterPro" id="IPR008881">
    <property type="entry name" value="Trigger_fac_ribosome-bd_bac"/>
</dbReference>
<evidence type="ECO:0000256" key="6">
    <source>
        <dbReference type="ARBA" id="ARBA00023186"/>
    </source>
</evidence>
<reference evidence="14 15" key="1">
    <citation type="submission" date="2019-08" db="EMBL/GenBank/DDBJ databases">
        <title>In-depth cultivation of the pig gut microbiome towards novel bacterial diversity and tailored functional studies.</title>
        <authorList>
            <person name="Wylensek D."/>
            <person name="Hitch T.C.A."/>
            <person name="Clavel T."/>
        </authorList>
    </citation>
    <scope>NUCLEOTIDE SEQUENCE [LARGE SCALE GENOMIC DNA]</scope>
    <source>
        <strain evidence="14 15">NM-380-WT-3C1</strain>
    </source>
</reference>
<evidence type="ECO:0000256" key="7">
    <source>
        <dbReference type="ARBA" id="ARBA00023235"/>
    </source>
</evidence>
<dbReference type="InterPro" id="IPR036611">
    <property type="entry name" value="Trigger_fac_ribosome-bd_sf"/>
</dbReference>
<keyword evidence="5 9" id="KW-0697">Rotamase</keyword>
<evidence type="ECO:0000256" key="8">
    <source>
        <dbReference type="ARBA" id="ARBA00029986"/>
    </source>
</evidence>
<evidence type="ECO:0000313" key="15">
    <source>
        <dbReference type="Proteomes" id="UP000460549"/>
    </source>
</evidence>
<dbReference type="InterPro" id="IPR046357">
    <property type="entry name" value="PPIase_dom_sf"/>
</dbReference>
<sequence length="449" mass="51336">MVTNKSLTALENSQMALTLTVDAASIEEAYKAKLNKYAKEIQMKGFRKGKAPTSVIESKFGSAIREESTFDLMESSLKETIETLEEKDKPLQFSTPVLQDEEKLIPFKKDSDITFTVHYDVKPSFELPQYTGLDIKYNSTEVTDSDVDAEIEKLREQNAVVLKKDTPVAKGDIVTCNYVELDSEGNEVPGTSRKDFTFTVGSSYNFYGFDDDIIGMAKGEEKKFEKTYGEDYANPDYKGKTITLIVNVTEVKERQLPEVDDEFAQDVKEEYNTVEDMKNAIKANLQKEVDEMVDNAKKDAIIEKLNESVNFAVPASMVDFELESSWRDYVRQTGLSEDQILNYFKQSGMTKESFTEGWREPATKNLKNQLILEAIQKKENFEVDEAALEEELKKNIKEDTDESTKEYYRNVLRDNMQYAKVFPFLIENNNLTVDKVLSKSEFLASLNKY</sequence>
<evidence type="ECO:0000256" key="10">
    <source>
        <dbReference type="PROSITE-ProRule" id="PRU00277"/>
    </source>
</evidence>
<dbReference type="GO" id="GO:0051301">
    <property type="term" value="P:cell division"/>
    <property type="evidence" value="ECO:0007669"/>
    <property type="project" value="UniProtKB-KW"/>
</dbReference>
<evidence type="ECO:0000256" key="3">
    <source>
        <dbReference type="ARBA" id="ARBA00013194"/>
    </source>
</evidence>
<dbReference type="Pfam" id="PF05698">
    <property type="entry name" value="Trigger_C"/>
    <property type="match status" value="1"/>
</dbReference>
<dbReference type="HAMAP" id="MF_00303">
    <property type="entry name" value="Trigger_factor_Tig"/>
    <property type="match status" value="1"/>
</dbReference>
<feature type="domain" description="PPIase FKBP-type" evidence="13">
    <location>
        <begin position="171"/>
        <end position="260"/>
    </location>
</feature>
<dbReference type="GO" id="GO:0003755">
    <property type="term" value="F:peptidyl-prolyl cis-trans isomerase activity"/>
    <property type="evidence" value="ECO:0007669"/>
    <property type="project" value="UniProtKB-UniRule"/>
</dbReference>
<comment type="catalytic activity">
    <reaction evidence="1 9 10">
        <text>[protein]-peptidylproline (omega=180) = [protein]-peptidylproline (omega=0)</text>
        <dbReference type="Rhea" id="RHEA:16237"/>
        <dbReference type="Rhea" id="RHEA-COMP:10747"/>
        <dbReference type="Rhea" id="RHEA-COMP:10748"/>
        <dbReference type="ChEBI" id="CHEBI:83833"/>
        <dbReference type="ChEBI" id="CHEBI:83834"/>
        <dbReference type="EC" id="5.2.1.8"/>
    </reaction>
</comment>
<evidence type="ECO:0000256" key="1">
    <source>
        <dbReference type="ARBA" id="ARBA00000971"/>
    </source>
</evidence>
<dbReference type="PIRSF" id="PIRSF003095">
    <property type="entry name" value="Trigger_factor"/>
    <property type="match status" value="1"/>
</dbReference>
<dbReference type="Proteomes" id="UP000460549">
    <property type="component" value="Unassembled WGS sequence"/>
</dbReference>
<comment type="similarity">
    <text evidence="2 9 11">Belongs to the FKBP-type PPIase family. Tig subfamily.</text>
</comment>
<accession>A0A7X2PDY9</accession>
<evidence type="ECO:0000256" key="4">
    <source>
        <dbReference type="ARBA" id="ARBA00016902"/>
    </source>
</evidence>
<feature type="coiled-coil region" evidence="12">
    <location>
        <begin position="371"/>
        <end position="398"/>
    </location>
</feature>
<gene>
    <name evidence="9 14" type="primary">tig</name>
    <name evidence="14" type="ORF">FYJ80_07300</name>
</gene>
<keyword evidence="7 9" id="KW-0413">Isomerase</keyword>
<dbReference type="PANTHER" id="PTHR30560:SF3">
    <property type="entry name" value="TRIGGER FACTOR-LIKE PROTEIN TIG, CHLOROPLASTIC"/>
    <property type="match status" value="1"/>
</dbReference>
<dbReference type="EC" id="5.2.1.8" evidence="3 9"/>
<dbReference type="AlphaFoldDB" id="A0A7X2PDY9"/>
<dbReference type="EMBL" id="VUNN01000013">
    <property type="protein sequence ID" value="MSU06580.1"/>
    <property type="molecule type" value="Genomic_DNA"/>
</dbReference>
<keyword evidence="6 9" id="KW-0143">Chaperone</keyword>
<organism evidence="14 15">
    <name type="scientific">Bullifex porci</name>
    <dbReference type="NCBI Taxonomy" id="2606638"/>
    <lineage>
        <taxon>Bacteria</taxon>
        <taxon>Pseudomonadati</taxon>
        <taxon>Spirochaetota</taxon>
        <taxon>Spirochaetia</taxon>
        <taxon>Spirochaetales</taxon>
        <taxon>Spirochaetaceae</taxon>
        <taxon>Bullifex</taxon>
    </lineage>
</organism>
<proteinExistence type="inferred from homology"/>